<gene>
    <name evidence="2" type="ORF">TraAM80_09012</name>
</gene>
<accession>A0A422MXS2</accession>
<evidence type="ECO:0000313" key="2">
    <source>
        <dbReference type="EMBL" id="RNE98025.1"/>
    </source>
</evidence>
<dbReference type="Proteomes" id="UP000283634">
    <property type="component" value="Unassembled WGS sequence"/>
</dbReference>
<proteinExistence type="predicted"/>
<name>A0A422MXS2_TRYRA</name>
<dbReference type="RefSeq" id="XP_029234425.1">
    <property type="nucleotide sequence ID" value="XM_029385721.1"/>
</dbReference>
<keyword evidence="3" id="KW-1185">Reference proteome</keyword>
<dbReference type="EMBL" id="MKGL01000500">
    <property type="protein sequence ID" value="RNE98025.1"/>
    <property type="molecule type" value="Genomic_DNA"/>
</dbReference>
<dbReference type="AlphaFoldDB" id="A0A422MXS2"/>
<sequence>MFLHAAQAPRGGFPGCPAQKEDLRIRASIERIDQLLSRGRELLHGNDGRPRDATSPVKVETRKPTAPRVGSAVLRRSPASGQDNGIAAIQRRWGDGVSRRRAVEVACLDKHSPGSLKASDAAHLATKHGQTLKKMHGAAPAAADAGNNELKGVSLTEFRDRIGRELVEYRNHGLLRRRTTDGTVAPEQRVGHVGRRCWPPR</sequence>
<evidence type="ECO:0000313" key="3">
    <source>
        <dbReference type="Proteomes" id="UP000283634"/>
    </source>
</evidence>
<dbReference type="OrthoDB" id="10685790at2759"/>
<dbReference type="GeneID" id="40332945"/>
<evidence type="ECO:0000256" key="1">
    <source>
        <dbReference type="SAM" id="MobiDB-lite"/>
    </source>
</evidence>
<feature type="region of interest" description="Disordered" evidence="1">
    <location>
        <begin position="40"/>
        <end position="81"/>
    </location>
</feature>
<protein>
    <submittedName>
        <fullName evidence="2">Uncharacterized protein</fullName>
    </submittedName>
</protein>
<comment type="caution">
    <text evidence="2">The sequence shown here is derived from an EMBL/GenBank/DDBJ whole genome shotgun (WGS) entry which is preliminary data.</text>
</comment>
<feature type="compositionally biased region" description="Basic and acidic residues" evidence="1">
    <location>
        <begin position="40"/>
        <end position="52"/>
    </location>
</feature>
<reference evidence="2 3" key="1">
    <citation type="journal article" date="2018" name="BMC Genomics">
        <title>Genomic comparison of Trypanosoma conorhini and Trypanosoma rangeli to Trypanosoma cruzi strains of high and low virulence.</title>
        <authorList>
            <person name="Bradwell K.R."/>
            <person name="Koparde V.N."/>
            <person name="Matveyev A.V."/>
            <person name="Serrano M.G."/>
            <person name="Alves J.M."/>
            <person name="Parikh H."/>
            <person name="Huang B."/>
            <person name="Lee V."/>
            <person name="Espinosa-Alvarez O."/>
            <person name="Ortiz P.A."/>
            <person name="Costa-Martins A.G."/>
            <person name="Teixeira M.M."/>
            <person name="Buck G.A."/>
        </authorList>
    </citation>
    <scope>NUCLEOTIDE SEQUENCE [LARGE SCALE GENOMIC DNA]</scope>
    <source>
        <strain evidence="2 3">AM80</strain>
    </source>
</reference>
<organism evidence="2 3">
    <name type="scientific">Trypanosoma rangeli</name>
    <dbReference type="NCBI Taxonomy" id="5698"/>
    <lineage>
        <taxon>Eukaryota</taxon>
        <taxon>Discoba</taxon>
        <taxon>Euglenozoa</taxon>
        <taxon>Kinetoplastea</taxon>
        <taxon>Metakinetoplastina</taxon>
        <taxon>Trypanosomatida</taxon>
        <taxon>Trypanosomatidae</taxon>
        <taxon>Trypanosoma</taxon>
        <taxon>Herpetosoma</taxon>
    </lineage>
</organism>